<dbReference type="InterPro" id="IPR014017">
    <property type="entry name" value="DNA_helicase_UvrD-like_C"/>
</dbReference>
<protein>
    <recommendedName>
        <fullName evidence="7">DNA 3'-5' helicase</fullName>
        <ecNumber evidence="7">5.6.2.4</ecNumber>
    </recommendedName>
</protein>
<dbReference type="InterPro" id="IPR000212">
    <property type="entry name" value="DNA_helicase_UvrD/REP"/>
</dbReference>
<dbReference type="PANTHER" id="PTHR11070">
    <property type="entry name" value="UVRD / RECB / PCRA DNA HELICASE FAMILY MEMBER"/>
    <property type="match status" value="1"/>
</dbReference>
<feature type="binding site" evidence="9">
    <location>
        <begin position="221"/>
        <end position="228"/>
    </location>
    <ligand>
        <name>ATP</name>
        <dbReference type="ChEBI" id="CHEBI:30616"/>
    </ligand>
</feature>
<evidence type="ECO:0000259" key="10">
    <source>
        <dbReference type="PROSITE" id="PS51198"/>
    </source>
</evidence>
<accession>A0A1F4ULY2</accession>
<dbReference type="AlphaFoldDB" id="A0A1F4ULY2"/>
<dbReference type="EC" id="5.6.2.4" evidence="7"/>
<organism evidence="11 12">
    <name type="scientific">candidate division WWE3 bacterium RBG_19FT_COMBO_34_6</name>
    <dbReference type="NCBI Taxonomy" id="1802612"/>
    <lineage>
        <taxon>Bacteria</taxon>
        <taxon>Katanobacteria</taxon>
    </lineage>
</organism>
<keyword evidence="5" id="KW-0413">Isomerase</keyword>
<sequence length="681" mass="80043">MDNLTFTEEKNKFEDTLNKVNKAYDVLNNSLKVVGKDNLEKLKDLRENPETSGADFHFFLEQLNQENTAFNLRDKLTRVDEFANMVKQPYFARIDIKNEDEKKSLYIGKFGYTEKEPVIIDWRAKIASIYYKYRYPQKKVTYIVDDNKFIYDLDLKRTFDIDNGVLIKYYNNDIQLDESEIILDKLSKRTGGVLEDIVETIQESQLNIIESDPRKICIVQGCVGSGKSTVAIHKLSHIFFNHPNLIRPERSIIIAKNQILISYLSTLFPKLGIFDVKYQTLRELMVHIIFRENLKLNYDFNNQNILNFDINKINDLRSDIDLIHESTSKKIIDLFLNQDFETFGGFKYSKINTPLENITEAINDLEEEEIMQRQQYEEDPKSVKSLFYKENIKVLKKIIKKLQSIKEELVHRIFINILKKYGINQNDKYGYYQTLLYLSIYLELFGFKKFKKYEYCVVDEGQDFGLLEFYLLGKIIIRGRFCILGDLNQSIFENAINDWDDIKTTIVDAKNSQRFILDTNYRSTKPIIDLANNVINKFTNNFLPKSINRNGSEPKINNFDNFDLLKQDLSSVIKDDYDNLDKSIGFICMTQRSFDYIKATLSNQDYDKNKIIELNQNNKINYIPRGIYFMHFNDCKGLEFSKVYILELNLSKINSYLNAKKAFVAITRAMNELIIYNVTND</sequence>
<keyword evidence="1 9" id="KW-0547">Nucleotide-binding</keyword>
<feature type="domain" description="UvrD-like helicase ATP-binding" evidence="10">
    <location>
        <begin position="200"/>
        <end position="524"/>
    </location>
</feature>
<dbReference type="Pfam" id="PF13361">
    <property type="entry name" value="UvrD_C"/>
    <property type="match status" value="1"/>
</dbReference>
<evidence type="ECO:0000256" key="1">
    <source>
        <dbReference type="ARBA" id="ARBA00022741"/>
    </source>
</evidence>
<dbReference type="GO" id="GO:0000725">
    <property type="term" value="P:recombinational repair"/>
    <property type="evidence" value="ECO:0007669"/>
    <property type="project" value="TreeGrafter"/>
</dbReference>
<dbReference type="EMBL" id="MEUV01000017">
    <property type="protein sequence ID" value="OGC45985.1"/>
    <property type="molecule type" value="Genomic_DNA"/>
</dbReference>
<evidence type="ECO:0000256" key="3">
    <source>
        <dbReference type="ARBA" id="ARBA00022806"/>
    </source>
</evidence>
<comment type="catalytic activity">
    <reaction evidence="6">
        <text>Couples ATP hydrolysis with the unwinding of duplex DNA by translocating in the 3'-5' direction.</text>
        <dbReference type="EC" id="5.6.2.4"/>
    </reaction>
</comment>
<dbReference type="PANTHER" id="PTHR11070:SF17">
    <property type="entry name" value="DNA HELICASE IV"/>
    <property type="match status" value="1"/>
</dbReference>
<dbReference type="SUPFAM" id="SSF52540">
    <property type="entry name" value="P-loop containing nucleoside triphosphate hydrolases"/>
    <property type="match status" value="1"/>
</dbReference>
<comment type="catalytic activity">
    <reaction evidence="8">
        <text>ATP + H2O = ADP + phosphate + H(+)</text>
        <dbReference type="Rhea" id="RHEA:13065"/>
        <dbReference type="ChEBI" id="CHEBI:15377"/>
        <dbReference type="ChEBI" id="CHEBI:15378"/>
        <dbReference type="ChEBI" id="CHEBI:30616"/>
        <dbReference type="ChEBI" id="CHEBI:43474"/>
        <dbReference type="ChEBI" id="CHEBI:456216"/>
        <dbReference type="EC" id="5.6.2.4"/>
    </reaction>
</comment>
<dbReference type="InterPro" id="IPR027417">
    <property type="entry name" value="P-loop_NTPase"/>
</dbReference>
<name>A0A1F4ULY2_UNCKA</name>
<dbReference type="GO" id="GO:0005829">
    <property type="term" value="C:cytosol"/>
    <property type="evidence" value="ECO:0007669"/>
    <property type="project" value="TreeGrafter"/>
</dbReference>
<evidence type="ECO:0000256" key="4">
    <source>
        <dbReference type="ARBA" id="ARBA00022840"/>
    </source>
</evidence>
<evidence type="ECO:0000313" key="12">
    <source>
        <dbReference type="Proteomes" id="UP000178615"/>
    </source>
</evidence>
<keyword evidence="3 9" id="KW-0347">Helicase</keyword>
<keyword evidence="2 9" id="KW-0378">Hydrolase</keyword>
<comment type="caution">
    <text evidence="11">The sequence shown here is derived from an EMBL/GenBank/DDBJ whole genome shotgun (WGS) entry which is preliminary data.</text>
</comment>
<evidence type="ECO:0000256" key="8">
    <source>
        <dbReference type="ARBA" id="ARBA00048988"/>
    </source>
</evidence>
<dbReference type="GO" id="GO:0016887">
    <property type="term" value="F:ATP hydrolysis activity"/>
    <property type="evidence" value="ECO:0007669"/>
    <property type="project" value="RHEA"/>
</dbReference>
<evidence type="ECO:0000313" key="11">
    <source>
        <dbReference type="EMBL" id="OGC45985.1"/>
    </source>
</evidence>
<evidence type="ECO:0000256" key="2">
    <source>
        <dbReference type="ARBA" id="ARBA00022801"/>
    </source>
</evidence>
<dbReference type="PROSITE" id="PS51198">
    <property type="entry name" value="UVRD_HELICASE_ATP_BIND"/>
    <property type="match status" value="1"/>
</dbReference>
<dbReference type="Proteomes" id="UP000178615">
    <property type="component" value="Unassembled WGS sequence"/>
</dbReference>
<gene>
    <name evidence="11" type="ORF">A2V49_01930</name>
</gene>
<dbReference type="GO" id="GO:0043138">
    <property type="term" value="F:3'-5' DNA helicase activity"/>
    <property type="evidence" value="ECO:0007669"/>
    <property type="project" value="UniProtKB-EC"/>
</dbReference>
<dbReference type="GO" id="GO:0003677">
    <property type="term" value="F:DNA binding"/>
    <property type="evidence" value="ECO:0007669"/>
    <property type="project" value="InterPro"/>
</dbReference>
<reference evidence="11 12" key="1">
    <citation type="journal article" date="2016" name="Nat. Commun.">
        <title>Thousands of microbial genomes shed light on interconnected biogeochemical processes in an aquifer system.</title>
        <authorList>
            <person name="Anantharaman K."/>
            <person name="Brown C.T."/>
            <person name="Hug L.A."/>
            <person name="Sharon I."/>
            <person name="Castelle C.J."/>
            <person name="Probst A.J."/>
            <person name="Thomas B.C."/>
            <person name="Singh A."/>
            <person name="Wilkins M.J."/>
            <person name="Karaoz U."/>
            <person name="Brodie E.L."/>
            <person name="Williams K.H."/>
            <person name="Hubbard S.S."/>
            <person name="Banfield J.F."/>
        </authorList>
    </citation>
    <scope>NUCLEOTIDE SEQUENCE [LARGE SCALE GENOMIC DNA]</scope>
</reference>
<proteinExistence type="predicted"/>
<keyword evidence="4 9" id="KW-0067">ATP-binding</keyword>
<evidence type="ECO:0000256" key="6">
    <source>
        <dbReference type="ARBA" id="ARBA00034617"/>
    </source>
</evidence>
<dbReference type="Gene3D" id="3.40.50.300">
    <property type="entry name" value="P-loop containing nucleotide triphosphate hydrolases"/>
    <property type="match status" value="3"/>
</dbReference>
<evidence type="ECO:0000256" key="5">
    <source>
        <dbReference type="ARBA" id="ARBA00023235"/>
    </source>
</evidence>
<evidence type="ECO:0000256" key="7">
    <source>
        <dbReference type="ARBA" id="ARBA00034808"/>
    </source>
</evidence>
<dbReference type="GO" id="GO:0005524">
    <property type="term" value="F:ATP binding"/>
    <property type="evidence" value="ECO:0007669"/>
    <property type="project" value="UniProtKB-UniRule"/>
</dbReference>
<evidence type="ECO:0000256" key="9">
    <source>
        <dbReference type="PROSITE-ProRule" id="PRU00560"/>
    </source>
</evidence>
<dbReference type="InterPro" id="IPR014016">
    <property type="entry name" value="UvrD-like_ATP-bd"/>
</dbReference>
<dbReference type="Pfam" id="PF00580">
    <property type="entry name" value="UvrD-helicase"/>
    <property type="match status" value="1"/>
</dbReference>